<dbReference type="EMBL" id="QDKP01000064">
    <property type="protein sequence ID" value="PVM72013.1"/>
    <property type="molecule type" value="Genomic_DNA"/>
</dbReference>
<evidence type="ECO:0000313" key="3">
    <source>
        <dbReference type="Proteomes" id="UP000244913"/>
    </source>
</evidence>
<name>A0A2T9IY29_9CAUL</name>
<sequence>MKLLIDTHVLIWWWTDVGRLSPGAHALLSDTNIKVYVSAVSAYEIEFKRPRDLLLQRLPADLLAAATEAGFLWRDIKPADAIVAGRLPTHHRDPWDRLIVAQAINDIAPILSIDRALAAYDVPILW</sequence>
<feature type="domain" description="PIN" evidence="1">
    <location>
        <begin position="4"/>
        <end position="121"/>
    </location>
</feature>
<dbReference type="SUPFAM" id="SSF88723">
    <property type="entry name" value="PIN domain-like"/>
    <property type="match status" value="1"/>
</dbReference>
<dbReference type="CDD" id="cd09872">
    <property type="entry name" value="PIN_Sll0205-like"/>
    <property type="match status" value="1"/>
</dbReference>
<evidence type="ECO:0000313" key="2">
    <source>
        <dbReference type="EMBL" id="PVM72013.1"/>
    </source>
</evidence>
<dbReference type="AlphaFoldDB" id="A0A2T9IY29"/>
<dbReference type="PANTHER" id="PTHR36173:SF2">
    <property type="entry name" value="RIBONUCLEASE VAPC16"/>
    <property type="match status" value="1"/>
</dbReference>
<accession>A0A2T9IY29</accession>
<dbReference type="InterPro" id="IPR052919">
    <property type="entry name" value="TA_system_RNase"/>
</dbReference>
<dbReference type="InterPro" id="IPR041705">
    <property type="entry name" value="PIN_Sll0205"/>
</dbReference>
<dbReference type="InterPro" id="IPR002716">
    <property type="entry name" value="PIN_dom"/>
</dbReference>
<reference evidence="2 3" key="1">
    <citation type="submission" date="2018-04" db="EMBL/GenBank/DDBJ databases">
        <title>The genome sequence of Caulobacter sp. 736.</title>
        <authorList>
            <person name="Gao J."/>
            <person name="Sun J."/>
        </authorList>
    </citation>
    <scope>NUCLEOTIDE SEQUENCE [LARGE SCALE GENOMIC DNA]</scope>
    <source>
        <strain evidence="2 3">736</strain>
    </source>
</reference>
<comment type="caution">
    <text evidence="2">The sequence shown here is derived from an EMBL/GenBank/DDBJ whole genome shotgun (WGS) entry which is preliminary data.</text>
</comment>
<dbReference type="Gene3D" id="3.40.50.1010">
    <property type="entry name" value="5'-nuclease"/>
    <property type="match status" value="1"/>
</dbReference>
<proteinExistence type="predicted"/>
<dbReference type="Pfam" id="PF01850">
    <property type="entry name" value="PIN"/>
    <property type="match status" value="1"/>
</dbReference>
<dbReference type="PANTHER" id="PTHR36173">
    <property type="entry name" value="RIBONUCLEASE VAPC16-RELATED"/>
    <property type="match status" value="1"/>
</dbReference>
<keyword evidence="3" id="KW-1185">Reference proteome</keyword>
<gene>
    <name evidence="2" type="ORF">DDF65_23255</name>
</gene>
<dbReference type="Proteomes" id="UP000244913">
    <property type="component" value="Unassembled WGS sequence"/>
</dbReference>
<dbReference type="InterPro" id="IPR029060">
    <property type="entry name" value="PIN-like_dom_sf"/>
</dbReference>
<organism evidence="2 3">
    <name type="scientific">Caulobacter radicis</name>
    <dbReference type="NCBI Taxonomy" id="2172650"/>
    <lineage>
        <taxon>Bacteria</taxon>
        <taxon>Pseudomonadati</taxon>
        <taxon>Pseudomonadota</taxon>
        <taxon>Alphaproteobacteria</taxon>
        <taxon>Caulobacterales</taxon>
        <taxon>Caulobacteraceae</taxon>
        <taxon>Caulobacter</taxon>
    </lineage>
</organism>
<dbReference type="RefSeq" id="WP_116569883.1">
    <property type="nucleotide sequence ID" value="NZ_QDKP01000064.1"/>
</dbReference>
<protein>
    <submittedName>
        <fullName evidence="2">PIN domain nuclease</fullName>
    </submittedName>
</protein>
<evidence type="ECO:0000259" key="1">
    <source>
        <dbReference type="Pfam" id="PF01850"/>
    </source>
</evidence>